<sequence length="214" mass="24502">MNELLLDEKFDTSTFDSRLQWFNIPQKWGIKDSGLVIEPDAQTDYWQRTHYGFQVDNGHFLYAEVSGDFIATTRVRFSPVHQYDQAGLMVRISPACWLKTSVEYEPEEPNRLGVVVTNGGYSDWSTQSFPKACTDLMLRVRREDSDYLVDYAVNDLPDQEESTPSWTQIRMAHLHEDDGHIAVQCGLYACSPTESGYSAEFDFLTITPGRILSH</sequence>
<dbReference type="AlphaFoldDB" id="A0A9D5Q455"/>
<gene>
    <name evidence="1" type="ORF">GF339_02225</name>
</gene>
<dbReference type="InterPro" id="IPR015987">
    <property type="entry name" value="UCP022704"/>
</dbReference>
<dbReference type="Proteomes" id="UP000649604">
    <property type="component" value="Unassembled WGS sequence"/>
</dbReference>
<dbReference type="SUPFAM" id="SSF49899">
    <property type="entry name" value="Concanavalin A-like lectins/glucanases"/>
    <property type="match status" value="1"/>
</dbReference>
<dbReference type="EMBL" id="WJJP01000062">
    <property type="protein sequence ID" value="MBD3323369.1"/>
    <property type="molecule type" value="Genomic_DNA"/>
</dbReference>
<comment type="caution">
    <text evidence="1">The sequence shown here is derived from an EMBL/GenBank/DDBJ whole genome shotgun (WGS) entry which is preliminary data.</text>
</comment>
<evidence type="ECO:0000313" key="1">
    <source>
        <dbReference type="EMBL" id="MBD3323369.1"/>
    </source>
</evidence>
<name>A0A9D5Q455_9BACT</name>
<proteinExistence type="predicted"/>
<reference evidence="1" key="1">
    <citation type="submission" date="2019-11" db="EMBL/GenBank/DDBJ databases">
        <title>Microbial mats filling the niche in hypersaline microbial mats.</title>
        <authorList>
            <person name="Wong H.L."/>
            <person name="Macleod F.I."/>
            <person name="White R.A. III"/>
            <person name="Burns B.P."/>
        </authorList>
    </citation>
    <scope>NUCLEOTIDE SEQUENCE</scope>
    <source>
        <strain evidence="1">Rbin_158</strain>
    </source>
</reference>
<accession>A0A9D5Q455</accession>
<dbReference type="InterPro" id="IPR013320">
    <property type="entry name" value="ConA-like_dom_sf"/>
</dbReference>
<organism evidence="1 2">
    <name type="scientific">candidate division KSB3 bacterium</name>
    <dbReference type="NCBI Taxonomy" id="2044937"/>
    <lineage>
        <taxon>Bacteria</taxon>
        <taxon>candidate division KSB3</taxon>
    </lineage>
</organism>
<dbReference type="PIRSF" id="PIRSF022704">
    <property type="entry name" value="UCP022704"/>
    <property type="match status" value="1"/>
</dbReference>
<protein>
    <submittedName>
        <fullName evidence="1">DUF1349 domain-containing protein</fullName>
    </submittedName>
</protein>
<evidence type="ECO:0000313" key="2">
    <source>
        <dbReference type="Proteomes" id="UP000649604"/>
    </source>
</evidence>
<dbReference type="InterPro" id="IPR009784">
    <property type="entry name" value="DUF1349"/>
</dbReference>
<dbReference type="PANTHER" id="PTHR35332:SF2">
    <property type="entry name" value="REGULATION OF ENOLASE PROTEIN 1"/>
    <property type="match status" value="1"/>
</dbReference>
<dbReference type="PANTHER" id="PTHR35332">
    <property type="entry name" value="REGULATION OF ENOLASE PROTEIN 1"/>
    <property type="match status" value="1"/>
</dbReference>
<dbReference type="Gene3D" id="2.60.120.200">
    <property type="match status" value="1"/>
</dbReference>
<dbReference type="Pfam" id="PF07081">
    <property type="entry name" value="DUF1349"/>
    <property type="match status" value="1"/>
</dbReference>